<sequence>MSGKGGKVVVASVAIVASWYFGVNFWRPLIIEQLAKDGNLREDINIEKPMEEMKSWNDLRQKWNAVVDPTNNFSSEDKASLEQLKERLKKNQPETKDN</sequence>
<protein>
    <submittedName>
        <fullName evidence="3">Uncharacterized protein</fullName>
    </submittedName>
</protein>
<accession>A0AAI9STD7</accession>
<dbReference type="RefSeq" id="XP_049178040.1">
    <property type="nucleotide sequence ID" value="XM_049326343.1"/>
</dbReference>
<keyword evidence="4" id="KW-1185">Reference proteome</keyword>
<dbReference type="AlphaFoldDB" id="A0AAI9STD7"/>
<dbReference type="GeneID" id="73382474"/>
<evidence type="ECO:0000313" key="4">
    <source>
        <dbReference type="Proteomes" id="UP001202479"/>
    </source>
</evidence>
<keyword evidence="2" id="KW-0472">Membrane</keyword>
<keyword evidence="1" id="KW-0175">Coiled coil</keyword>
<reference evidence="3" key="1">
    <citation type="journal article" date="2022" name="DNA Res.">
        <title>Genome analysis of five recently described species of the CUG-Ser clade uncovers Candida theae as a new hybrid lineage with pathogenic potential in the Candida parapsilosis species complex.</title>
        <authorList>
            <person name="Mixao V."/>
            <person name="Del Olmo V."/>
            <person name="Hegedusova E."/>
            <person name="Saus E."/>
            <person name="Pryszcz L."/>
            <person name="Cillingova A."/>
            <person name="Nosek J."/>
            <person name="Gabaldon T."/>
        </authorList>
    </citation>
    <scope>NUCLEOTIDE SEQUENCE</scope>
    <source>
        <strain evidence="3">CBS 10844</strain>
    </source>
</reference>
<keyword evidence="2" id="KW-0812">Transmembrane</keyword>
<proteinExistence type="predicted"/>
<feature type="transmembrane region" description="Helical" evidence="2">
    <location>
        <begin position="6"/>
        <end position="26"/>
    </location>
</feature>
<evidence type="ECO:0000313" key="3">
    <source>
        <dbReference type="EMBL" id="KAI3402291.1"/>
    </source>
</evidence>
<dbReference type="EMBL" id="JAHUZD010000150">
    <property type="protein sequence ID" value="KAI3402291.1"/>
    <property type="molecule type" value="Genomic_DNA"/>
</dbReference>
<organism evidence="3 4">
    <name type="scientific">Candida oxycetoniae</name>
    <dbReference type="NCBI Taxonomy" id="497107"/>
    <lineage>
        <taxon>Eukaryota</taxon>
        <taxon>Fungi</taxon>
        <taxon>Dikarya</taxon>
        <taxon>Ascomycota</taxon>
        <taxon>Saccharomycotina</taxon>
        <taxon>Pichiomycetes</taxon>
        <taxon>Debaryomycetaceae</taxon>
        <taxon>Candida/Lodderomyces clade</taxon>
        <taxon>Candida</taxon>
    </lineage>
</organism>
<comment type="caution">
    <text evidence="3">The sequence shown here is derived from an EMBL/GenBank/DDBJ whole genome shotgun (WGS) entry which is preliminary data.</text>
</comment>
<name>A0AAI9STD7_9ASCO</name>
<gene>
    <name evidence="3" type="ORF">KGF56_004861</name>
</gene>
<evidence type="ECO:0000256" key="2">
    <source>
        <dbReference type="SAM" id="Phobius"/>
    </source>
</evidence>
<dbReference type="Proteomes" id="UP001202479">
    <property type="component" value="Unassembled WGS sequence"/>
</dbReference>
<keyword evidence="2" id="KW-1133">Transmembrane helix</keyword>
<evidence type="ECO:0000256" key="1">
    <source>
        <dbReference type="SAM" id="Coils"/>
    </source>
</evidence>
<feature type="coiled-coil region" evidence="1">
    <location>
        <begin position="71"/>
        <end position="98"/>
    </location>
</feature>